<evidence type="ECO:0000256" key="5">
    <source>
        <dbReference type="ARBA" id="ARBA00022692"/>
    </source>
</evidence>
<evidence type="ECO:0000256" key="13">
    <source>
        <dbReference type="ARBA" id="ARBA00023201"/>
    </source>
</evidence>
<dbReference type="Pfam" id="PF02508">
    <property type="entry name" value="Rnf-Nqr"/>
    <property type="match status" value="1"/>
</dbReference>
<keyword evidence="10 15" id="KW-0406">Ion transport</keyword>
<protein>
    <recommendedName>
        <fullName evidence="15">Na(+)-translocating NADH-quinone reductase subunit D</fullName>
        <shortName evidence="15">Na(+)-NQR subunit D</shortName>
        <shortName evidence="15">Na(+)-translocating NQR subunit D</shortName>
        <ecNumber evidence="15">7.2.1.1</ecNumber>
    </recommendedName>
    <alternativeName>
        <fullName evidence="15">NQR complex subunit D</fullName>
    </alternativeName>
    <alternativeName>
        <fullName evidence="15">NQR-1 subunit D</fullName>
    </alternativeName>
</protein>
<dbReference type="NCBIfam" id="NF009070">
    <property type="entry name" value="PRK12405.1"/>
    <property type="match status" value="1"/>
</dbReference>
<dbReference type="PANTHER" id="PTHR30586:SF1">
    <property type="entry name" value="NA(+)-TRANSLOCATING NADH-QUINONE REDUCTASE SUBUNIT D"/>
    <property type="match status" value="1"/>
</dbReference>
<keyword evidence="8 15" id="KW-0520">NAD</keyword>
<name>A0A285J0W6_9RHOB</name>
<feature type="transmembrane region" description="Helical" evidence="15">
    <location>
        <begin position="134"/>
        <end position="155"/>
    </location>
</feature>
<evidence type="ECO:0000256" key="10">
    <source>
        <dbReference type="ARBA" id="ARBA00023065"/>
    </source>
</evidence>
<keyword evidence="3 15" id="KW-1003">Cell membrane</keyword>
<comment type="subunit">
    <text evidence="15">Composed of six subunits; NqrA, NqrB, NqrC, NqrD, NqrE and NqrF.</text>
</comment>
<keyword evidence="7 15" id="KW-1133">Transmembrane helix</keyword>
<keyword evidence="5 15" id="KW-0812">Transmembrane</keyword>
<evidence type="ECO:0000313" key="17">
    <source>
        <dbReference type="EMBL" id="SNY53970.1"/>
    </source>
</evidence>
<dbReference type="OrthoDB" id="9782945at2"/>
<comment type="function">
    <text evidence="15">NQR complex catalyzes the reduction of ubiquinone-1 to ubiquinol by two successive reactions, coupled with the transport of Na(+) ions from the cytoplasm to the periplasm. NqrA to NqrE are probably involved in the second step, the conversion of ubisemiquinone to ubiquinol.</text>
</comment>
<dbReference type="EMBL" id="PGTD01000015">
    <property type="protein sequence ID" value="PJE29898.1"/>
    <property type="molecule type" value="Genomic_DNA"/>
</dbReference>
<evidence type="ECO:0000256" key="11">
    <source>
        <dbReference type="ARBA" id="ARBA00023075"/>
    </source>
</evidence>
<keyword evidence="19" id="KW-1185">Reference proteome</keyword>
<dbReference type="EMBL" id="OBEA01000005">
    <property type="protein sequence ID" value="SNY53970.1"/>
    <property type="molecule type" value="Genomic_DNA"/>
</dbReference>
<keyword evidence="6 15" id="KW-1278">Translocase</keyword>
<comment type="catalytic activity">
    <reaction evidence="15">
        <text>a ubiquinone + n Na(+)(in) + NADH + H(+) = a ubiquinol + n Na(+)(out) + NAD(+)</text>
        <dbReference type="Rhea" id="RHEA:47748"/>
        <dbReference type="Rhea" id="RHEA-COMP:9565"/>
        <dbReference type="Rhea" id="RHEA-COMP:9566"/>
        <dbReference type="ChEBI" id="CHEBI:15378"/>
        <dbReference type="ChEBI" id="CHEBI:16389"/>
        <dbReference type="ChEBI" id="CHEBI:17976"/>
        <dbReference type="ChEBI" id="CHEBI:29101"/>
        <dbReference type="ChEBI" id="CHEBI:57540"/>
        <dbReference type="ChEBI" id="CHEBI:57945"/>
        <dbReference type="EC" id="7.2.1.1"/>
    </reaction>
</comment>
<evidence type="ECO:0000256" key="12">
    <source>
        <dbReference type="ARBA" id="ARBA00023136"/>
    </source>
</evidence>
<dbReference type="PANTHER" id="PTHR30586">
    <property type="entry name" value="ELECTRON TRANSPORT COMPLEX PROTEIN RNFE"/>
    <property type="match status" value="1"/>
</dbReference>
<evidence type="ECO:0000256" key="2">
    <source>
        <dbReference type="ARBA" id="ARBA00022448"/>
    </source>
</evidence>
<reference evidence="17 18" key="1">
    <citation type="submission" date="2017-09" db="EMBL/GenBank/DDBJ databases">
        <authorList>
            <person name="Ehlers B."/>
            <person name="Leendertz F.H."/>
        </authorList>
    </citation>
    <scope>NUCLEOTIDE SEQUENCE [LARGE SCALE GENOMIC DNA]</scope>
    <source>
        <strain evidence="17 18">CGMCC 1.12662</strain>
    </source>
</reference>
<sequence length="221" mass="23589">MTAPSPLWSTLTQPLIRQNPVTLQILGICSALAVTTQLPTALTMAGSLTIVLALSAGIISLIRRHIPDAIRLIVQIVIVASLVIVIDQLLQAYLFEISQSLSVFVSLITTNCLVLGRTESFARHNPPLPSMIDALGNGLGYSLVLIAIGAVRELFGAGTLLGYQVLPLAEQGGWFTPLALMMLAPSAFFLLGGLVWAIRTVRPEQAEPPEFAAPQIPEGME</sequence>
<comment type="similarity">
    <text evidence="15">Belongs to the NqrDE/RnfAE family.</text>
</comment>
<evidence type="ECO:0000256" key="15">
    <source>
        <dbReference type="HAMAP-Rule" id="MF_00428"/>
    </source>
</evidence>
<evidence type="ECO:0000313" key="18">
    <source>
        <dbReference type="Proteomes" id="UP000231655"/>
    </source>
</evidence>
<evidence type="ECO:0000256" key="1">
    <source>
        <dbReference type="ARBA" id="ARBA00004127"/>
    </source>
</evidence>
<comment type="subcellular location">
    <subcellularLocation>
        <location evidence="15">Cell membrane</location>
        <topology evidence="15">Multi-pass membrane protein</topology>
    </subcellularLocation>
    <subcellularLocation>
        <location evidence="1">Endomembrane system</location>
        <topology evidence="1">Multi-pass membrane protein</topology>
    </subcellularLocation>
</comment>
<dbReference type="GO" id="GO:0006814">
    <property type="term" value="P:sodium ion transport"/>
    <property type="evidence" value="ECO:0007669"/>
    <property type="project" value="UniProtKB-UniRule"/>
</dbReference>
<dbReference type="InterPro" id="IPR003667">
    <property type="entry name" value="NqrDE/RnfAE"/>
</dbReference>
<keyword evidence="13 15" id="KW-0739">Sodium transport</keyword>
<dbReference type="EC" id="7.2.1.1" evidence="15"/>
<keyword evidence="14" id="KW-0535">Nitrogen fixation</keyword>
<gene>
    <name evidence="15" type="primary">nqrD</name>
    <name evidence="16" type="ORF">CVM39_08350</name>
    <name evidence="17" type="ORF">SAMN06297129_2689</name>
</gene>
<feature type="transmembrane region" description="Helical" evidence="15">
    <location>
        <begin position="44"/>
        <end position="62"/>
    </location>
</feature>
<feature type="transmembrane region" description="Helical" evidence="15">
    <location>
        <begin position="69"/>
        <end position="86"/>
    </location>
</feature>
<dbReference type="InterPro" id="IPR011292">
    <property type="entry name" value="NqrD"/>
</dbReference>
<dbReference type="Proteomes" id="UP000231702">
    <property type="component" value="Unassembled WGS sequence"/>
</dbReference>
<accession>A0A285J0W6</accession>
<dbReference type="GO" id="GO:0005886">
    <property type="term" value="C:plasma membrane"/>
    <property type="evidence" value="ECO:0007669"/>
    <property type="project" value="UniProtKB-SubCell"/>
</dbReference>
<keyword evidence="4" id="KW-0997">Cell inner membrane</keyword>
<dbReference type="AlphaFoldDB" id="A0A285J0W6"/>
<dbReference type="NCBIfam" id="TIGR01939">
    <property type="entry name" value="nqrD"/>
    <property type="match status" value="1"/>
</dbReference>
<evidence type="ECO:0000313" key="19">
    <source>
        <dbReference type="Proteomes" id="UP000231702"/>
    </source>
</evidence>
<keyword evidence="12 15" id="KW-0472">Membrane</keyword>
<evidence type="ECO:0000256" key="7">
    <source>
        <dbReference type="ARBA" id="ARBA00022989"/>
    </source>
</evidence>
<dbReference type="HAMAP" id="MF_00428">
    <property type="entry name" value="NqrD"/>
    <property type="match status" value="1"/>
</dbReference>
<evidence type="ECO:0000256" key="6">
    <source>
        <dbReference type="ARBA" id="ARBA00022967"/>
    </source>
</evidence>
<dbReference type="GO" id="GO:0016655">
    <property type="term" value="F:oxidoreductase activity, acting on NAD(P)H, quinone or similar compound as acceptor"/>
    <property type="evidence" value="ECO:0007669"/>
    <property type="project" value="UniProtKB-UniRule"/>
</dbReference>
<evidence type="ECO:0000256" key="8">
    <source>
        <dbReference type="ARBA" id="ARBA00023027"/>
    </source>
</evidence>
<dbReference type="Proteomes" id="UP000231655">
    <property type="component" value="Unassembled WGS sequence"/>
</dbReference>
<keyword evidence="2 15" id="KW-0813">Transport</keyword>
<keyword evidence="9 15" id="KW-0915">Sodium</keyword>
<evidence type="ECO:0000256" key="14">
    <source>
        <dbReference type="ARBA" id="ARBA00023231"/>
    </source>
</evidence>
<dbReference type="GO" id="GO:0012505">
    <property type="term" value="C:endomembrane system"/>
    <property type="evidence" value="ECO:0007669"/>
    <property type="project" value="UniProtKB-SubCell"/>
</dbReference>
<reference evidence="16 19" key="2">
    <citation type="journal article" date="2018" name="Int. J. Syst. Evol. Microbiol.">
        <title>Pseudooceanicola lipolyticus sp. nov., a marine alphaproteobacterium, reclassification of Oceanicola flagellatus as Pseudooceanicola flagellatus comb. nov. and emended description of the genus Pseudooceanicola.</title>
        <authorList>
            <person name="Huang M.-M."/>
            <person name="Guo L.-L."/>
            <person name="Wu Y.-H."/>
            <person name="Lai Q.-L."/>
            <person name="Shao Z.-Z."/>
            <person name="Wang C.-S."/>
            <person name="Wu M."/>
            <person name="Xu X.-W."/>
        </authorList>
    </citation>
    <scope>NUCLEOTIDE SEQUENCE [LARGE SCALE GENOMIC DNA]</scope>
    <source>
        <strain evidence="16 19">Ar-45</strain>
    </source>
</reference>
<feature type="transmembrane region" description="Helical" evidence="15">
    <location>
        <begin position="175"/>
        <end position="198"/>
    </location>
</feature>
<evidence type="ECO:0000256" key="4">
    <source>
        <dbReference type="ARBA" id="ARBA00022519"/>
    </source>
</evidence>
<organism evidence="17 18">
    <name type="scientific">Pseudooceanicola antarcticus</name>
    <dbReference type="NCBI Taxonomy" id="1247613"/>
    <lineage>
        <taxon>Bacteria</taxon>
        <taxon>Pseudomonadati</taxon>
        <taxon>Pseudomonadota</taxon>
        <taxon>Alphaproteobacteria</taxon>
        <taxon>Rhodobacterales</taxon>
        <taxon>Paracoccaceae</taxon>
        <taxon>Pseudooceanicola</taxon>
    </lineage>
</organism>
<dbReference type="NCBIfam" id="NF006777">
    <property type="entry name" value="PRK09292.1"/>
    <property type="match status" value="1"/>
</dbReference>
<feature type="transmembrane region" description="Helical" evidence="15">
    <location>
        <begin position="92"/>
        <end position="114"/>
    </location>
</feature>
<evidence type="ECO:0000256" key="3">
    <source>
        <dbReference type="ARBA" id="ARBA00022475"/>
    </source>
</evidence>
<dbReference type="PIRSF" id="PIRSF006102">
    <property type="entry name" value="NQR_DE"/>
    <property type="match status" value="1"/>
</dbReference>
<proteinExistence type="inferred from homology"/>
<evidence type="ECO:0000256" key="9">
    <source>
        <dbReference type="ARBA" id="ARBA00023053"/>
    </source>
</evidence>
<evidence type="ECO:0000313" key="16">
    <source>
        <dbReference type="EMBL" id="PJE29898.1"/>
    </source>
</evidence>
<keyword evidence="11 15" id="KW-0830">Ubiquinone</keyword>
<dbReference type="RefSeq" id="WP_097146411.1">
    <property type="nucleotide sequence ID" value="NZ_OBEA01000005.1"/>
</dbReference>